<comment type="catalytic activity">
    <reaction evidence="1">
        <text>an L-aminoacyl-L-amino acid + H2O = 2 an L-alpha-amino acid</text>
        <dbReference type="Rhea" id="RHEA:48940"/>
        <dbReference type="ChEBI" id="CHEBI:15377"/>
        <dbReference type="ChEBI" id="CHEBI:59869"/>
        <dbReference type="ChEBI" id="CHEBI:77460"/>
        <dbReference type="EC" id="3.4.13.19"/>
    </reaction>
</comment>
<gene>
    <name evidence="8" type="ORF">fsci_14290</name>
</gene>
<dbReference type="InterPro" id="IPR005322">
    <property type="entry name" value="Peptidase_C69"/>
</dbReference>
<proteinExistence type="inferred from homology"/>
<keyword evidence="9" id="KW-1185">Reference proteome</keyword>
<keyword evidence="4 6" id="KW-0378">Hydrolase</keyword>
<name>A0ABQ6PGV1_9GAMM</name>
<keyword evidence="3 6" id="KW-0645">Protease</keyword>
<sequence>MNLKKISITLIAMFSTIQSFSCTTIIVGKGASKDGSILIARNVDGPSDSAAVRFIYHPPKTQGYIYQNFEEPENKFQYKMPNNLLGYSGLPDWQTDNRGYEESGFNDLGVSISATETIFSNTKVLEIDPYVEDGISEEAITTIILPQINSAKQGVELLGSIIEKYGAAEGFGVAFADKDEAWYMENAGGHEWVAVKIPDDKYFVSANQSRIGTINLNDKQNVLSSANLVSFAKDNGLYDSGKFNFRKIYSKDDNSDAGYNYPRVKYLQELFTPSEKNKKYEDNSFPTLLTPKNKISITNIEDALENHFQGTEYDPYELQNPTVTDRPISVYRTQQSHILSLRKGLPLPIANVEYLSLGMSALSIYVPFYQGAKIPLEYQIGNNKADNISAYWKFRKLQMMGMLNFPKYAPIIKERFDLLNKQIQDQQKIFEQAYIDIYKKNPIKAQELLDNFTTSSVNAVFAITEELTNELITMQSSAINDEYKFPGA</sequence>
<dbReference type="PANTHER" id="PTHR12994:SF17">
    <property type="entry name" value="LD30995P"/>
    <property type="match status" value="1"/>
</dbReference>
<evidence type="ECO:0000256" key="3">
    <source>
        <dbReference type="ARBA" id="ARBA00022670"/>
    </source>
</evidence>
<dbReference type="PANTHER" id="PTHR12994">
    <property type="entry name" value="SECERNIN"/>
    <property type="match status" value="1"/>
</dbReference>
<dbReference type="Gene3D" id="3.60.60.10">
    <property type="entry name" value="Penicillin V Acylase, Chain A"/>
    <property type="match status" value="1"/>
</dbReference>
<evidence type="ECO:0000256" key="7">
    <source>
        <dbReference type="SAM" id="SignalP"/>
    </source>
</evidence>
<evidence type="ECO:0000256" key="5">
    <source>
        <dbReference type="ARBA" id="ARBA00022997"/>
    </source>
</evidence>
<protein>
    <recommendedName>
        <fullName evidence="6">Dipeptidase</fullName>
        <ecNumber evidence="6">3.4.-.-</ecNumber>
    </recommendedName>
</protein>
<comment type="caution">
    <text evidence="8">The sequence shown here is derived from an EMBL/GenBank/DDBJ whole genome shotgun (WGS) entry which is preliminary data.</text>
</comment>
<dbReference type="RefSeq" id="WP_407877681.1">
    <property type="nucleotide sequence ID" value="NZ_BTHG01000005.1"/>
</dbReference>
<comment type="similarity">
    <text evidence="2 6">Belongs to the peptidase C69 family.</text>
</comment>
<keyword evidence="5 6" id="KW-0224">Dipeptidase</keyword>
<keyword evidence="7" id="KW-0732">Signal</keyword>
<feature type="signal peptide" evidence="7">
    <location>
        <begin position="1"/>
        <end position="21"/>
    </location>
</feature>
<dbReference type="NCBIfam" id="NF033678">
    <property type="entry name" value="C69_fam_dipept"/>
    <property type="match status" value="1"/>
</dbReference>
<dbReference type="Pfam" id="PF03577">
    <property type="entry name" value="Peptidase_C69"/>
    <property type="match status" value="1"/>
</dbReference>
<evidence type="ECO:0000256" key="2">
    <source>
        <dbReference type="ARBA" id="ARBA00007225"/>
    </source>
</evidence>
<reference evidence="8 9" key="1">
    <citation type="journal article" date="2024" name="Dis. Aquat. Organ.">
        <title>Francisella sciaenopsi sp. nov. isolated from diseased red drum Sciaenops ocellatus in Florida, USA.</title>
        <authorList>
            <person name="Kawahara M."/>
            <person name="Cody T.T."/>
            <person name="Yanong R.P.E."/>
            <person name="Henderson E."/>
            <person name="Yazdi Z."/>
            <person name="Soto E."/>
        </authorList>
    </citation>
    <scope>NUCLEOTIDE SEQUENCE [LARGE SCALE GENOMIC DNA]</scope>
    <source>
        <strain evidence="8 9">R22-20-7</strain>
    </source>
</reference>
<feature type="chain" id="PRO_5045984845" description="Dipeptidase" evidence="7">
    <location>
        <begin position="22"/>
        <end position="488"/>
    </location>
</feature>
<dbReference type="EMBL" id="BTHG01000005">
    <property type="protein sequence ID" value="GMN89942.1"/>
    <property type="molecule type" value="Genomic_DNA"/>
</dbReference>
<evidence type="ECO:0000256" key="4">
    <source>
        <dbReference type="ARBA" id="ARBA00022801"/>
    </source>
</evidence>
<dbReference type="EC" id="3.4.-.-" evidence="6"/>
<evidence type="ECO:0000256" key="1">
    <source>
        <dbReference type="ARBA" id="ARBA00001670"/>
    </source>
</evidence>
<evidence type="ECO:0000313" key="9">
    <source>
        <dbReference type="Proteomes" id="UP001628164"/>
    </source>
</evidence>
<evidence type="ECO:0000256" key="6">
    <source>
        <dbReference type="RuleBase" id="RU364089"/>
    </source>
</evidence>
<organism evidence="8 9">
    <name type="scientific">Francisella sciaenopsi</name>
    <dbReference type="NCBI Taxonomy" id="3055034"/>
    <lineage>
        <taxon>Bacteria</taxon>
        <taxon>Pseudomonadati</taxon>
        <taxon>Pseudomonadota</taxon>
        <taxon>Gammaproteobacteria</taxon>
        <taxon>Thiotrichales</taxon>
        <taxon>Francisellaceae</taxon>
        <taxon>Francisella</taxon>
    </lineage>
</organism>
<accession>A0ABQ6PGV1</accession>
<evidence type="ECO:0000313" key="8">
    <source>
        <dbReference type="EMBL" id="GMN89942.1"/>
    </source>
</evidence>
<dbReference type="Proteomes" id="UP001628164">
    <property type="component" value="Unassembled WGS sequence"/>
</dbReference>
<dbReference type="InterPro" id="IPR047804">
    <property type="entry name" value="C69_dipept_A-like"/>
</dbReference>